<reference evidence="2" key="1">
    <citation type="journal article" date="2023" name="Front. Plant Sci.">
        <title>Chromosomal-level genome assembly of Melastoma candidum provides insights into trichome evolution.</title>
        <authorList>
            <person name="Zhong Y."/>
            <person name="Wu W."/>
            <person name="Sun C."/>
            <person name="Zou P."/>
            <person name="Liu Y."/>
            <person name="Dai S."/>
            <person name="Zhou R."/>
        </authorList>
    </citation>
    <scope>NUCLEOTIDE SEQUENCE [LARGE SCALE GENOMIC DNA]</scope>
</reference>
<organism evidence="1 2">
    <name type="scientific">Melastoma candidum</name>
    <dbReference type="NCBI Taxonomy" id="119954"/>
    <lineage>
        <taxon>Eukaryota</taxon>
        <taxon>Viridiplantae</taxon>
        <taxon>Streptophyta</taxon>
        <taxon>Embryophyta</taxon>
        <taxon>Tracheophyta</taxon>
        <taxon>Spermatophyta</taxon>
        <taxon>Magnoliopsida</taxon>
        <taxon>eudicotyledons</taxon>
        <taxon>Gunneridae</taxon>
        <taxon>Pentapetalae</taxon>
        <taxon>rosids</taxon>
        <taxon>malvids</taxon>
        <taxon>Myrtales</taxon>
        <taxon>Melastomataceae</taxon>
        <taxon>Melastomatoideae</taxon>
        <taxon>Melastomateae</taxon>
        <taxon>Melastoma</taxon>
    </lineage>
</organism>
<gene>
    <name evidence="1" type="ORF">MLD38_032928</name>
</gene>
<sequence length="266" mass="28833">MAEESSQGGGDNQATVQANDSTSQPGLRPMMMRRTSTRHNGSMQGTGDTDEPMPTSTQDKASMRRYGSTRTGSMRCDSSRSLGRSESSLLGKDSDPDLLGSESGRFSRRGTNNYSDDRPISAREAAAAQEASEAEAAAAAAAAGRGEEEEEEEENGGLLGEGKSGDEQPERFSLMDLLEQTDEQMGWTGSSYMMRDDDDDEDDEEEEEEEEAEEERSCTVCQVKHKGARSGPCGHSFCRLCSKELRAGNGNCPACNDFNLEIVEVF</sequence>
<protein>
    <submittedName>
        <fullName evidence="1">Uncharacterized protein</fullName>
    </submittedName>
</protein>
<dbReference type="Proteomes" id="UP001057402">
    <property type="component" value="Chromosome 10"/>
</dbReference>
<keyword evidence="2" id="KW-1185">Reference proteome</keyword>
<evidence type="ECO:0000313" key="1">
    <source>
        <dbReference type="EMBL" id="KAI4319316.1"/>
    </source>
</evidence>
<name>A0ACB9M6X8_9MYRT</name>
<dbReference type="EMBL" id="CM042889">
    <property type="protein sequence ID" value="KAI4319316.1"/>
    <property type="molecule type" value="Genomic_DNA"/>
</dbReference>
<proteinExistence type="predicted"/>
<comment type="caution">
    <text evidence="1">The sequence shown here is derived from an EMBL/GenBank/DDBJ whole genome shotgun (WGS) entry which is preliminary data.</text>
</comment>
<evidence type="ECO:0000313" key="2">
    <source>
        <dbReference type="Proteomes" id="UP001057402"/>
    </source>
</evidence>
<accession>A0ACB9M6X8</accession>